<feature type="compositionally biased region" description="Basic and acidic residues" evidence="6">
    <location>
        <begin position="18"/>
        <end position="44"/>
    </location>
</feature>
<dbReference type="Gene3D" id="3.40.50.300">
    <property type="entry name" value="P-loop containing nucleotide triphosphate hydrolases"/>
    <property type="match status" value="1"/>
</dbReference>
<comment type="caution">
    <text evidence="9">The sequence shown here is derived from an EMBL/GenBank/DDBJ whole genome shotgun (WGS) entry which is preliminary data.</text>
</comment>
<dbReference type="SUPFAM" id="SSF52540">
    <property type="entry name" value="P-loop containing nucleoside triphosphate hydrolases"/>
    <property type="match status" value="1"/>
</dbReference>
<feature type="short sequence motif" description="Q motif" evidence="5">
    <location>
        <begin position="238"/>
        <end position="266"/>
    </location>
</feature>
<evidence type="ECO:0000256" key="2">
    <source>
        <dbReference type="ARBA" id="ARBA00022801"/>
    </source>
</evidence>
<dbReference type="Proteomes" id="UP001476247">
    <property type="component" value="Unassembled WGS sequence"/>
</dbReference>
<evidence type="ECO:0000313" key="10">
    <source>
        <dbReference type="Proteomes" id="UP001476247"/>
    </source>
</evidence>
<name>A0ABP9XZ38_9FUNG</name>
<dbReference type="Pfam" id="PF00270">
    <property type="entry name" value="DEAD"/>
    <property type="match status" value="1"/>
</dbReference>
<evidence type="ECO:0000313" key="9">
    <source>
        <dbReference type="EMBL" id="GAA5799713.1"/>
    </source>
</evidence>
<keyword evidence="3" id="KW-0347">Helicase</keyword>
<evidence type="ECO:0000256" key="4">
    <source>
        <dbReference type="ARBA" id="ARBA00022840"/>
    </source>
</evidence>
<organism evidence="9 10">
    <name type="scientific">Helicostylum pulchrum</name>
    <dbReference type="NCBI Taxonomy" id="562976"/>
    <lineage>
        <taxon>Eukaryota</taxon>
        <taxon>Fungi</taxon>
        <taxon>Fungi incertae sedis</taxon>
        <taxon>Mucoromycota</taxon>
        <taxon>Mucoromycotina</taxon>
        <taxon>Mucoromycetes</taxon>
        <taxon>Mucorales</taxon>
        <taxon>Mucorineae</taxon>
        <taxon>Mucoraceae</taxon>
        <taxon>Helicostylum</taxon>
    </lineage>
</organism>
<evidence type="ECO:0008006" key="11">
    <source>
        <dbReference type="Google" id="ProtNLM"/>
    </source>
</evidence>
<evidence type="ECO:0000256" key="3">
    <source>
        <dbReference type="ARBA" id="ARBA00022806"/>
    </source>
</evidence>
<reference evidence="9 10" key="1">
    <citation type="submission" date="2024-04" db="EMBL/GenBank/DDBJ databases">
        <title>genome sequences of Mucor flavus KT1a and Helicostylum pulchrum KT1b strains isolation_sourced from the surface of a dry-aged beef.</title>
        <authorList>
            <person name="Toyotome T."/>
            <person name="Hosono M."/>
            <person name="Torimaru M."/>
            <person name="Fukuda K."/>
            <person name="Mikami N."/>
        </authorList>
    </citation>
    <scope>NUCLEOTIDE SEQUENCE [LARGE SCALE GENOMIC DNA]</scope>
    <source>
        <strain evidence="9 10">KT1b</strain>
    </source>
</reference>
<evidence type="ECO:0000256" key="5">
    <source>
        <dbReference type="PROSITE-ProRule" id="PRU00552"/>
    </source>
</evidence>
<keyword evidence="10" id="KW-1185">Reference proteome</keyword>
<feature type="domain" description="Helicase ATP-binding" evidence="7">
    <location>
        <begin position="269"/>
        <end position="341"/>
    </location>
</feature>
<dbReference type="EMBL" id="BAABUJ010000013">
    <property type="protein sequence ID" value="GAA5799713.1"/>
    <property type="molecule type" value="Genomic_DNA"/>
</dbReference>
<keyword evidence="1" id="KW-0547">Nucleotide-binding</keyword>
<dbReference type="InterPro" id="IPR014001">
    <property type="entry name" value="Helicase_ATP-bd"/>
</dbReference>
<proteinExistence type="predicted"/>
<dbReference type="PROSITE" id="PS51195">
    <property type="entry name" value="Q_MOTIF"/>
    <property type="match status" value="1"/>
</dbReference>
<evidence type="ECO:0000259" key="8">
    <source>
        <dbReference type="PROSITE" id="PS51195"/>
    </source>
</evidence>
<dbReference type="InterPro" id="IPR014014">
    <property type="entry name" value="RNA_helicase_DEAD_Q_motif"/>
</dbReference>
<keyword evidence="2" id="KW-0378">Hydrolase</keyword>
<evidence type="ECO:0000256" key="6">
    <source>
        <dbReference type="SAM" id="MobiDB-lite"/>
    </source>
</evidence>
<evidence type="ECO:0000256" key="1">
    <source>
        <dbReference type="ARBA" id="ARBA00022741"/>
    </source>
</evidence>
<dbReference type="PANTHER" id="PTHR47958">
    <property type="entry name" value="ATP-DEPENDENT RNA HELICASE DBP3"/>
    <property type="match status" value="1"/>
</dbReference>
<accession>A0ABP9XZ38</accession>
<dbReference type="InterPro" id="IPR011545">
    <property type="entry name" value="DEAD/DEAH_box_helicase_dom"/>
</dbReference>
<gene>
    <name evidence="9" type="ORF">HPULCUR_005130</name>
</gene>
<keyword evidence="4" id="KW-0067">ATP-binding</keyword>
<feature type="region of interest" description="Disordered" evidence="6">
    <location>
        <begin position="1"/>
        <end position="82"/>
    </location>
</feature>
<sequence>MSLQGGPKKFTFGFPSKKQKDQEPKRKADETPVETTIKKSKSDNKPFVADDEDELLASAGIDYSENTVKEDTSNQTDEEDPLDAFMADMSEKVKTTKSEPKIRRDDIEEEDDFESYVRHMKEKGINVGTSNQPIPEIDENANSDDEVYATAAAIDARADLGYDSDNDITATAGSSAPIKKEIEPLARVDHDSINYTEIEKNFYEEHEEIASLNEEKVKQIRQELGLHVTGHGIAKPCLSFAHFGFDQDLLNAVIKAGYTEPSAIQRQAIPVALSGRDIIGIAKTGSGKTAAFVLPMLIHIMDQEELVKGDGPIGLVLAPTRELAVQIYQETRKFAKAYGLK</sequence>
<evidence type="ECO:0000259" key="7">
    <source>
        <dbReference type="PROSITE" id="PS51192"/>
    </source>
</evidence>
<dbReference type="PROSITE" id="PS51192">
    <property type="entry name" value="HELICASE_ATP_BIND_1"/>
    <property type="match status" value="1"/>
</dbReference>
<feature type="domain" description="DEAD-box RNA helicase Q" evidence="8">
    <location>
        <begin position="238"/>
        <end position="266"/>
    </location>
</feature>
<dbReference type="InterPro" id="IPR027417">
    <property type="entry name" value="P-loop_NTPase"/>
</dbReference>
<protein>
    <recommendedName>
        <fullName evidence="11">RNA helicase</fullName>
    </recommendedName>
</protein>